<feature type="transmembrane region" description="Helical" evidence="1">
    <location>
        <begin position="12"/>
        <end position="32"/>
    </location>
</feature>
<keyword evidence="1" id="KW-0812">Transmembrane</keyword>
<proteinExistence type="predicted"/>
<name>A0A1H9Y930_9RHOB</name>
<reference evidence="2 3" key="1">
    <citation type="submission" date="2016-10" db="EMBL/GenBank/DDBJ databases">
        <authorList>
            <person name="de Groot N.N."/>
        </authorList>
    </citation>
    <scope>NUCLEOTIDE SEQUENCE [LARGE SCALE GENOMIC DNA]</scope>
    <source>
        <strain evidence="2 3">DSM 17862</strain>
    </source>
</reference>
<dbReference type="Proteomes" id="UP000199180">
    <property type="component" value="Unassembled WGS sequence"/>
</dbReference>
<keyword evidence="1" id="KW-1133">Transmembrane helix</keyword>
<dbReference type="STRING" id="364199.SAMN04489858_10180"/>
<evidence type="ECO:0000313" key="3">
    <source>
        <dbReference type="Proteomes" id="UP000199180"/>
    </source>
</evidence>
<sequence length="36" mass="3927">MRRLGIEKRHLLAMIAIGTGWPLAAKAVAHFIQAAN</sequence>
<gene>
    <name evidence="2" type="ORF">SAMN04489858_10180</name>
</gene>
<evidence type="ECO:0000256" key="1">
    <source>
        <dbReference type="SAM" id="Phobius"/>
    </source>
</evidence>
<accession>A0A1H9Y930</accession>
<keyword evidence="3" id="KW-1185">Reference proteome</keyword>
<organism evidence="2 3">
    <name type="scientific">Paracoccus homiensis</name>
    <dbReference type="NCBI Taxonomy" id="364199"/>
    <lineage>
        <taxon>Bacteria</taxon>
        <taxon>Pseudomonadati</taxon>
        <taxon>Pseudomonadota</taxon>
        <taxon>Alphaproteobacteria</taxon>
        <taxon>Rhodobacterales</taxon>
        <taxon>Paracoccaceae</taxon>
        <taxon>Paracoccus</taxon>
    </lineage>
</organism>
<evidence type="ECO:0000313" key="2">
    <source>
        <dbReference type="EMBL" id="SES65334.1"/>
    </source>
</evidence>
<protein>
    <submittedName>
        <fullName evidence="2">Uncharacterized protein</fullName>
    </submittedName>
</protein>
<keyword evidence="1" id="KW-0472">Membrane</keyword>
<dbReference type="EMBL" id="FOHO01000001">
    <property type="protein sequence ID" value="SES65334.1"/>
    <property type="molecule type" value="Genomic_DNA"/>
</dbReference>
<dbReference type="AlphaFoldDB" id="A0A1H9Y930"/>